<proteinExistence type="predicted"/>
<accession>A0A0E9PXT6</accession>
<protein>
    <submittedName>
        <fullName evidence="1">Uncharacterized protein</fullName>
    </submittedName>
</protein>
<sequence>MDGRFAHCCYHSFLQVLRLMLAPYQFMLRLSLIEKSFM</sequence>
<organism evidence="1">
    <name type="scientific">Anguilla anguilla</name>
    <name type="common">European freshwater eel</name>
    <name type="synonym">Muraena anguilla</name>
    <dbReference type="NCBI Taxonomy" id="7936"/>
    <lineage>
        <taxon>Eukaryota</taxon>
        <taxon>Metazoa</taxon>
        <taxon>Chordata</taxon>
        <taxon>Craniata</taxon>
        <taxon>Vertebrata</taxon>
        <taxon>Euteleostomi</taxon>
        <taxon>Actinopterygii</taxon>
        <taxon>Neopterygii</taxon>
        <taxon>Teleostei</taxon>
        <taxon>Anguilliformes</taxon>
        <taxon>Anguillidae</taxon>
        <taxon>Anguilla</taxon>
    </lineage>
</organism>
<reference evidence="1" key="1">
    <citation type="submission" date="2014-11" db="EMBL/GenBank/DDBJ databases">
        <authorList>
            <person name="Amaro Gonzalez C."/>
        </authorList>
    </citation>
    <scope>NUCLEOTIDE SEQUENCE</scope>
</reference>
<dbReference type="EMBL" id="GBXM01099293">
    <property type="protein sequence ID" value="JAH09284.1"/>
    <property type="molecule type" value="Transcribed_RNA"/>
</dbReference>
<name>A0A0E9PXT6_ANGAN</name>
<evidence type="ECO:0000313" key="1">
    <source>
        <dbReference type="EMBL" id="JAH09284.1"/>
    </source>
</evidence>
<reference evidence="1" key="2">
    <citation type="journal article" date="2015" name="Fish Shellfish Immunol.">
        <title>Early steps in the European eel (Anguilla anguilla)-Vibrio vulnificus interaction in the gills: Role of the RtxA13 toxin.</title>
        <authorList>
            <person name="Callol A."/>
            <person name="Pajuelo D."/>
            <person name="Ebbesson L."/>
            <person name="Teles M."/>
            <person name="MacKenzie S."/>
            <person name="Amaro C."/>
        </authorList>
    </citation>
    <scope>NUCLEOTIDE SEQUENCE</scope>
</reference>
<dbReference type="AlphaFoldDB" id="A0A0E9PXT6"/>